<accession>A0ABV9BZF5</accession>
<evidence type="ECO:0000256" key="2">
    <source>
        <dbReference type="SAM" id="SignalP"/>
    </source>
</evidence>
<evidence type="ECO:0000313" key="3">
    <source>
        <dbReference type="EMBL" id="MFC4526115.1"/>
    </source>
</evidence>
<feature type="region of interest" description="Disordered" evidence="1">
    <location>
        <begin position="30"/>
        <end position="49"/>
    </location>
</feature>
<feature type="signal peptide" evidence="2">
    <location>
        <begin position="1"/>
        <end position="23"/>
    </location>
</feature>
<organism evidence="3 4">
    <name type="scientific">Dyella halodurans</name>
    <dbReference type="NCBI Taxonomy" id="1920171"/>
    <lineage>
        <taxon>Bacteria</taxon>
        <taxon>Pseudomonadati</taxon>
        <taxon>Pseudomonadota</taxon>
        <taxon>Gammaproteobacteria</taxon>
        <taxon>Lysobacterales</taxon>
        <taxon>Rhodanobacteraceae</taxon>
        <taxon>Dyella</taxon>
    </lineage>
</organism>
<sequence length="309" mass="32614">MSPLFRTATVLLVALFWSVPVLAGDGGAGSQATASAQLGQAGPDWAGHASTIPDAGLPAPLAPAPDAVQAAKEFGGTWTFPEMNDMHAWGTGQGRWSIASLASSAYATPLPPGIEADALGVSPTNANYAASFVPVIASYRISQTDRIAISLGMASTSHGYQYGRPTNTAMDVWSIRPRVSYTKVFPGSDVESSTFFAMGVFSQKTNAMYQNGFVGRFESMLVKRTPGGWGFGGVAAAIEQPSSDPGSMPGRGANYEANNGLAMGVGPQVSWAHRWMGSNVEFRTRWIYEFRGPNGHTDQPIMLTATLQP</sequence>
<keyword evidence="4" id="KW-1185">Reference proteome</keyword>
<feature type="chain" id="PRO_5045220162" evidence="2">
    <location>
        <begin position="24"/>
        <end position="309"/>
    </location>
</feature>
<feature type="compositionally biased region" description="Low complexity" evidence="1">
    <location>
        <begin position="30"/>
        <end position="42"/>
    </location>
</feature>
<name>A0ABV9BZF5_9GAMM</name>
<dbReference type="EMBL" id="JBHSGA010000011">
    <property type="protein sequence ID" value="MFC4526115.1"/>
    <property type="molecule type" value="Genomic_DNA"/>
</dbReference>
<evidence type="ECO:0000313" key="4">
    <source>
        <dbReference type="Proteomes" id="UP001595961"/>
    </source>
</evidence>
<dbReference type="InterPro" id="IPR025737">
    <property type="entry name" value="FApF"/>
</dbReference>
<dbReference type="RefSeq" id="WP_266151075.1">
    <property type="nucleotide sequence ID" value="NZ_CP064028.1"/>
</dbReference>
<keyword evidence="2" id="KW-0732">Signal</keyword>
<reference evidence="4" key="1">
    <citation type="journal article" date="2019" name="Int. J. Syst. Evol. Microbiol.">
        <title>The Global Catalogue of Microorganisms (GCM) 10K type strain sequencing project: providing services to taxonomists for standard genome sequencing and annotation.</title>
        <authorList>
            <consortium name="The Broad Institute Genomics Platform"/>
            <consortium name="The Broad Institute Genome Sequencing Center for Infectious Disease"/>
            <person name="Wu L."/>
            <person name="Ma J."/>
        </authorList>
    </citation>
    <scope>NUCLEOTIDE SEQUENCE [LARGE SCALE GENOMIC DNA]</scope>
    <source>
        <strain evidence="4">CCM 4481</strain>
    </source>
</reference>
<dbReference type="Proteomes" id="UP001595961">
    <property type="component" value="Unassembled WGS sequence"/>
</dbReference>
<proteinExistence type="predicted"/>
<gene>
    <name evidence="3" type="ORF">ACFO5W_05640</name>
</gene>
<evidence type="ECO:0000256" key="1">
    <source>
        <dbReference type="SAM" id="MobiDB-lite"/>
    </source>
</evidence>
<comment type="caution">
    <text evidence="3">The sequence shown here is derived from an EMBL/GenBank/DDBJ whole genome shotgun (WGS) entry which is preliminary data.</text>
</comment>
<dbReference type="Pfam" id="PF13557">
    <property type="entry name" value="Phenol_MetA_deg"/>
    <property type="match status" value="1"/>
</dbReference>
<protein>
    <submittedName>
        <fullName evidence="3">Transporter</fullName>
    </submittedName>
</protein>